<proteinExistence type="predicted"/>
<name>A0A498D5E5_9BACI</name>
<dbReference type="PANTHER" id="PTHR43479:SF11">
    <property type="entry name" value="ACREF_ENVCD OPERON REPRESSOR-RELATED"/>
    <property type="match status" value="1"/>
</dbReference>
<dbReference type="PANTHER" id="PTHR43479">
    <property type="entry name" value="ACREF/ENVCD OPERON REPRESSOR-RELATED"/>
    <property type="match status" value="1"/>
</dbReference>
<keyword evidence="1" id="KW-0678">Repressor</keyword>
<evidence type="ECO:0000256" key="2">
    <source>
        <dbReference type="ARBA" id="ARBA00023125"/>
    </source>
</evidence>
<organism evidence="5 6">
    <name type="scientific">Oceanobacillus piezotolerans</name>
    <dbReference type="NCBI Taxonomy" id="2448030"/>
    <lineage>
        <taxon>Bacteria</taxon>
        <taxon>Bacillati</taxon>
        <taxon>Bacillota</taxon>
        <taxon>Bacilli</taxon>
        <taxon>Bacillales</taxon>
        <taxon>Bacillaceae</taxon>
        <taxon>Oceanobacillus</taxon>
    </lineage>
</organism>
<sequence>MKNWIPIPGTKKEKIIGVALEAFSKHGYKGVHIAELAKAAEVTTGAIYHHFGSKQNLYEVVKAEIEQRILDRMEGAASLFEDPDRKLEAAFIVGLEFAIKNEVSVLMSEEINHNKVTKLEEFFASINDNDIAGLDRLVLALWRSVLKEINEEQITPEQGKRLIKWVFKGKRPELS</sequence>
<protein>
    <submittedName>
        <fullName evidence="5">TetR/AcrR family transcriptional regulator</fullName>
    </submittedName>
</protein>
<dbReference type="SUPFAM" id="SSF46689">
    <property type="entry name" value="Homeodomain-like"/>
    <property type="match status" value="1"/>
</dbReference>
<dbReference type="Gene3D" id="1.10.357.10">
    <property type="entry name" value="Tetracycline Repressor, domain 2"/>
    <property type="match status" value="1"/>
</dbReference>
<dbReference type="PROSITE" id="PS50977">
    <property type="entry name" value="HTH_TETR_2"/>
    <property type="match status" value="1"/>
</dbReference>
<keyword evidence="6" id="KW-1185">Reference proteome</keyword>
<dbReference type="InterPro" id="IPR050624">
    <property type="entry name" value="HTH-type_Tx_Regulator"/>
</dbReference>
<accession>A0A498D5E5</accession>
<feature type="DNA-binding region" description="H-T-H motif" evidence="3">
    <location>
        <begin position="32"/>
        <end position="51"/>
    </location>
</feature>
<dbReference type="OrthoDB" id="9814200at2"/>
<evidence type="ECO:0000313" key="6">
    <source>
        <dbReference type="Proteomes" id="UP000270219"/>
    </source>
</evidence>
<evidence type="ECO:0000256" key="3">
    <source>
        <dbReference type="PROSITE-ProRule" id="PRU00335"/>
    </source>
</evidence>
<evidence type="ECO:0000313" key="5">
    <source>
        <dbReference type="EMBL" id="RLL44899.1"/>
    </source>
</evidence>
<feature type="domain" description="HTH tetR-type" evidence="4">
    <location>
        <begin position="9"/>
        <end position="69"/>
    </location>
</feature>
<evidence type="ECO:0000259" key="4">
    <source>
        <dbReference type="PROSITE" id="PS50977"/>
    </source>
</evidence>
<evidence type="ECO:0000256" key="1">
    <source>
        <dbReference type="ARBA" id="ARBA00022491"/>
    </source>
</evidence>
<reference evidence="5 6" key="1">
    <citation type="submission" date="2018-10" db="EMBL/GenBank/DDBJ databases">
        <title>Oceanobacillus sp. YLB-02 draft genome.</title>
        <authorList>
            <person name="Yu L."/>
        </authorList>
    </citation>
    <scope>NUCLEOTIDE SEQUENCE [LARGE SCALE GENOMIC DNA]</scope>
    <source>
        <strain evidence="5 6">YLB-02</strain>
    </source>
</reference>
<dbReference type="InterPro" id="IPR009057">
    <property type="entry name" value="Homeodomain-like_sf"/>
</dbReference>
<dbReference type="AlphaFoldDB" id="A0A498D5E5"/>
<gene>
    <name evidence="5" type="ORF">D8M04_08440</name>
</gene>
<dbReference type="Proteomes" id="UP000270219">
    <property type="component" value="Unassembled WGS sequence"/>
</dbReference>
<dbReference type="PRINTS" id="PR00455">
    <property type="entry name" value="HTHTETR"/>
</dbReference>
<keyword evidence="2 3" id="KW-0238">DNA-binding</keyword>
<dbReference type="GO" id="GO:0003677">
    <property type="term" value="F:DNA binding"/>
    <property type="evidence" value="ECO:0007669"/>
    <property type="project" value="UniProtKB-UniRule"/>
</dbReference>
<dbReference type="Pfam" id="PF00440">
    <property type="entry name" value="TetR_N"/>
    <property type="match status" value="1"/>
</dbReference>
<dbReference type="InterPro" id="IPR001647">
    <property type="entry name" value="HTH_TetR"/>
</dbReference>
<dbReference type="EMBL" id="RCHR01000003">
    <property type="protein sequence ID" value="RLL44899.1"/>
    <property type="molecule type" value="Genomic_DNA"/>
</dbReference>
<comment type="caution">
    <text evidence="5">The sequence shown here is derived from an EMBL/GenBank/DDBJ whole genome shotgun (WGS) entry which is preliminary data.</text>
</comment>
<dbReference type="RefSeq" id="WP_121522489.1">
    <property type="nucleotide sequence ID" value="NZ_RCHR01000003.1"/>
</dbReference>